<accession>A0A9B0UA83</accession>
<comment type="subcellular location">
    <subcellularLocation>
        <location evidence="1">Membrane</location>
        <topology evidence="1">Single-pass type II membrane protein</topology>
    </subcellularLocation>
</comment>
<evidence type="ECO:0000256" key="1">
    <source>
        <dbReference type="ARBA" id="ARBA00004606"/>
    </source>
</evidence>
<keyword evidence="2" id="KW-0430">Lectin</keyword>
<sequence length="229" mass="26071">MDSQVTYADLKVSKEFTLESSSPPPLLQDVCQGPRWHQFALKLACSGIILFALVVIGLSVSVILLSQKSTVVKCDVNTNEQSRSSQEDRNATADITGPLKCPVHWEPHQEKCLFFSHISNSWNNSLTDCYSKESSLLLIQDKEELGYIQSRISTGGILYWIGLNLTLSEMKWKWINGSFLNSDVLKIDGNDDKSSCVYISKRKIFSEDCQLENKWICQKELEPRRKRLF</sequence>
<keyword evidence="5" id="KW-1015">Disulfide bond</keyword>
<dbReference type="GeneID" id="102828515"/>
<keyword evidence="6" id="KW-0472">Membrane</keyword>
<name>A0A9B0UA83_CHRAS</name>
<evidence type="ECO:0000256" key="4">
    <source>
        <dbReference type="ARBA" id="ARBA00022989"/>
    </source>
</evidence>
<feature type="domain" description="C-type lectin" evidence="7">
    <location>
        <begin position="108"/>
        <end position="218"/>
    </location>
</feature>
<dbReference type="InterPro" id="IPR051527">
    <property type="entry name" value="KLR_subfamily_B"/>
</dbReference>
<gene>
    <name evidence="9" type="primary">KLRB1</name>
</gene>
<dbReference type="InterPro" id="IPR016186">
    <property type="entry name" value="C-type_lectin-like/link_sf"/>
</dbReference>
<evidence type="ECO:0000256" key="6">
    <source>
        <dbReference type="SAM" id="Phobius"/>
    </source>
</evidence>
<dbReference type="PANTHER" id="PTHR46784">
    <property type="entry name" value="KILLER CELL LECTIN-LIKE RECEPTOR SUBFAMILY B MEMBER 1"/>
    <property type="match status" value="1"/>
</dbReference>
<evidence type="ECO:0000259" key="7">
    <source>
        <dbReference type="PROSITE" id="PS50041"/>
    </source>
</evidence>
<dbReference type="Proteomes" id="UP000504623">
    <property type="component" value="Unplaced"/>
</dbReference>
<dbReference type="Pfam" id="PF00059">
    <property type="entry name" value="Lectin_C"/>
    <property type="match status" value="1"/>
</dbReference>
<dbReference type="OrthoDB" id="8950604at2759"/>
<keyword evidence="4 6" id="KW-1133">Transmembrane helix</keyword>
<dbReference type="GO" id="GO:0030246">
    <property type="term" value="F:carbohydrate binding"/>
    <property type="evidence" value="ECO:0007669"/>
    <property type="project" value="UniProtKB-KW"/>
</dbReference>
<evidence type="ECO:0000313" key="8">
    <source>
        <dbReference type="Proteomes" id="UP000504623"/>
    </source>
</evidence>
<dbReference type="CTD" id="3820"/>
<dbReference type="AlphaFoldDB" id="A0A9B0UA83"/>
<protein>
    <submittedName>
        <fullName evidence="9">Killer cell lectin-like receptor subfamily B member 1</fullName>
    </submittedName>
</protein>
<dbReference type="SMART" id="SM00034">
    <property type="entry name" value="CLECT"/>
    <property type="match status" value="1"/>
</dbReference>
<evidence type="ECO:0000256" key="5">
    <source>
        <dbReference type="ARBA" id="ARBA00023157"/>
    </source>
</evidence>
<dbReference type="GO" id="GO:0005886">
    <property type="term" value="C:plasma membrane"/>
    <property type="evidence" value="ECO:0007669"/>
    <property type="project" value="TreeGrafter"/>
</dbReference>
<dbReference type="InterPro" id="IPR001304">
    <property type="entry name" value="C-type_lectin-like"/>
</dbReference>
<dbReference type="SUPFAM" id="SSF56436">
    <property type="entry name" value="C-type lectin-like"/>
    <property type="match status" value="1"/>
</dbReference>
<evidence type="ECO:0000256" key="2">
    <source>
        <dbReference type="ARBA" id="ARBA00022734"/>
    </source>
</evidence>
<dbReference type="GO" id="GO:0038023">
    <property type="term" value="F:signaling receptor activity"/>
    <property type="evidence" value="ECO:0007669"/>
    <property type="project" value="TreeGrafter"/>
</dbReference>
<dbReference type="GO" id="GO:0042269">
    <property type="term" value="P:regulation of natural killer cell mediated cytotoxicity"/>
    <property type="evidence" value="ECO:0007669"/>
    <property type="project" value="TreeGrafter"/>
</dbReference>
<keyword evidence="6" id="KW-0812">Transmembrane</keyword>
<dbReference type="CDD" id="cd03593">
    <property type="entry name" value="CLECT_NK_receptors_like"/>
    <property type="match status" value="1"/>
</dbReference>
<proteinExistence type="predicted"/>
<reference evidence="9" key="1">
    <citation type="submission" date="2025-08" db="UniProtKB">
        <authorList>
            <consortium name="RefSeq"/>
        </authorList>
    </citation>
    <scope>IDENTIFICATION</scope>
    <source>
        <tissue evidence="9">Spleen</tissue>
    </source>
</reference>
<evidence type="ECO:0000256" key="3">
    <source>
        <dbReference type="ARBA" id="ARBA00022968"/>
    </source>
</evidence>
<dbReference type="PANTHER" id="PTHR46784:SF1">
    <property type="entry name" value="KILLER CELL LECTIN-LIKE RECEPTOR SUBFAMILY B MEMBER 1"/>
    <property type="match status" value="1"/>
</dbReference>
<dbReference type="PROSITE" id="PS50041">
    <property type="entry name" value="C_TYPE_LECTIN_2"/>
    <property type="match status" value="1"/>
</dbReference>
<dbReference type="Gene3D" id="3.10.100.10">
    <property type="entry name" value="Mannose-Binding Protein A, subunit A"/>
    <property type="match status" value="1"/>
</dbReference>
<dbReference type="GO" id="GO:0009986">
    <property type="term" value="C:cell surface"/>
    <property type="evidence" value="ECO:0007669"/>
    <property type="project" value="TreeGrafter"/>
</dbReference>
<keyword evidence="3" id="KW-0735">Signal-anchor</keyword>
<organism evidence="8 9">
    <name type="scientific">Chrysochloris asiatica</name>
    <name type="common">Cape golden mole</name>
    <dbReference type="NCBI Taxonomy" id="185453"/>
    <lineage>
        <taxon>Eukaryota</taxon>
        <taxon>Metazoa</taxon>
        <taxon>Chordata</taxon>
        <taxon>Craniata</taxon>
        <taxon>Vertebrata</taxon>
        <taxon>Euteleostomi</taxon>
        <taxon>Mammalia</taxon>
        <taxon>Eutheria</taxon>
        <taxon>Afrotheria</taxon>
        <taxon>Chrysochloridae</taxon>
        <taxon>Chrysochlorinae</taxon>
        <taxon>Chrysochloris</taxon>
    </lineage>
</organism>
<dbReference type="InterPro" id="IPR033992">
    <property type="entry name" value="NKR-like_CTLD"/>
</dbReference>
<dbReference type="RefSeq" id="XP_006875545.1">
    <property type="nucleotide sequence ID" value="XM_006875483.1"/>
</dbReference>
<evidence type="ECO:0000313" key="9">
    <source>
        <dbReference type="RefSeq" id="XP_006875545.1"/>
    </source>
</evidence>
<dbReference type="InterPro" id="IPR016187">
    <property type="entry name" value="CTDL_fold"/>
</dbReference>
<feature type="transmembrane region" description="Helical" evidence="6">
    <location>
        <begin position="43"/>
        <end position="65"/>
    </location>
</feature>
<keyword evidence="8" id="KW-1185">Reference proteome</keyword>